<dbReference type="InterPro" id="IPR003142">
    <property type="entry name" value="BPL_C"/>
</dbReference>
<reference evidence="5 6" key="1">
    <citation type="submission" date="2020-04" db="EMBL/GenBank/DDBJ databases">
        <title>MicrobeNet Type strains.</title>
        <authorList>
            <person name="Nicholson A.C."/>
        </authorList>
    </citation>
    <scope>NUCLEOTIDE SEQUENCE [LARGE SCALE GENOMIC DNA]</scope>
    <source>
        <strain evidence="5 6">ATCC 23612</strain>
    </source>
</reference>
<dbReference type="AlphaFoldDB" id="A0A7X6MAH4"/>
<dbReference type="InterPro" id="IPR004143">
    <property type="entry name" value="BPL_LPL_catalytic"/>
</dbReference>
<dbReference type="SUPFAM" id="SSF55681">
    <property type="entry name" value="Class II aaRS and biotin synthetases"/>
    <property type="match status" value="1"/>
</dbReference>
<evidence type="ECO:0000256" key="2">
    <source>
        <dbReference type="ARBA" id="ARBA00023267"/>
    </source>
</evidence>
<keyword evidence="6" id="KW-1185">Reference proteome</keyword>
<dbReference type="GO" id="GO:0005737">
    <property type="term" value="C:cytoplasm"/>
    <property type="evidence" value="ECO:0007669"/>
    <property type="project" value="TreeGrafter"/>
</dbReference>
<dbReference type="Pfam" id="PF02237">
    <property type="entry name" value="BPL_C"/>
    <property type="match status" value="1"/>
</dbReference>
<dbReference type="EMBL" id="JAAXPG010000005">
    <property type="protein sequence ID" value="NKY97325.1"/>
    <property type="molecule type" value="Genomic_DNA"/>
</dbReference>
<dbReference type="InterPro" id="IPR045864">
    <property type="entry name" value="aa-tRNA-synth_II/BPL/LPL"/>
</dbReference>
<evidence type="ECO:0000259" key="4">
    <source>
        <dbReference type="PROSITE" id="PS51733"/>
    </source>
</evidence>
<comment type="caution">
    <text evidence="5">The sequence shown here is derived from an EMBL/GenBank/DDBJ whole genome shotgun (WGS) entry which is preliminary data.</text>
</comment>
<dbReference type="Pfam" id="PF03099">
    <property type="entry name" value="BPL_LplA_LipB"/>
    <property type="match status" value="1"/>
</dbReference>
<gene>
    <name evidence="5" type="ORF">HGB44_06520</name>
</gene>
<dbReference type="RefSeq" id="WP_061082236.1">
    <property type="nucleotide sequence ID" value="NZ_JAAXPG010000005.1"/>
</dbReference>
<dbReference type="PANTHER" id="PTHR12835:SF5">
    <property type="entry name" value="BIOTIN--PROTEIN LIGASE"/>
    <property type="match status" value="1"/>
</dbReference>
<organism evidence="5 6">
    <name type="scientific">Nocardiopsis alborubida</name>
    <dbReference type="NCBI Taxonomy" id="146802"/>
    <lineage>
        <taxon>Bacteria</taxon>
        <taxon>Bacillati</taxon>
        <taxon>Actinomycetota</taxon>
        <taxon>Actinomycetes</taxon>
        <taxon>Streptosporangiales</taxon>
        <taxon>Nocardiopsidaceae</taxon>
        <taxon>Nocardiopsis</taxon>
    </lineage>
</organism>
<protein>
    <recommendedName>
        <fullName evidence="3">biotin--[biotin carboxyl-carrier protein] ligase</fullName>
        <ecNumber evidence="3">6.3.4.15</ecNumber>
    </recommendedName>
</protein>
<evidence type="ECO:0000313" key="5">
    <source>
        <dbReference type="EMBL" id="NKY97325.1"/>
    </source>
</evidence>
<keyword evidence="1 5" id="KW-0436">Ligase</keyword>
<evidence type="ECO:0000256" key="1">
    <source>
        <dbReference type="ARBA" id="ARBA00022598"/>
    </source>
</evidence>
<dbReference type="GO" id="GO:0004077">
    <property type="term" value="F:biotin--[biotin carboxyl-carrier protein] ligase activity"/>
    <property type="evidence" value="ECO:0007669"/>
    <property type="project" value="UniProtKB-EC"/>
</dbReference>
<name>A0A7X6MAH4_9ACTN</name>
<dbReference type="PROSITE" id="PS51733">
    <property type="entry name" value="BPL_LPL_CATALYTIC"/>
    <property type="match status" value="1"/>
</dbReference>
<evidence type="ECO:0000256" key="3">
    <source>
        <dbReference type="ARBA" id="ARBA00024227"/>
    </source>
</evidence>
<accession>A0A7X6MAH4</accession>
<dbReference type="InterPro" id="IPR004408">
    <property type="entry name" value="Biotin_CoA_COase_ligase"/>
</dbReference>
<dbReference type="CDD" id="cd16442">
    <property type="entry name" value="BPL"/>
    <property type="match status" value="1"/>
</dbReference>
<dbReference type="EC" id="6.3.4.15" evidence="3"/>
<dbReference type="Gene3D" id="3.30.930.10">
    <property type="entry name" value="Bira Bifunctional Protein, Domain 2"/>
    <property type="match status" value="1"/>
</dbReference>
<feature type="domain" description="BPL/LPL catalytic" evidence="4">
    <location>
        <begin position="18"/>
        <end position="214"/>
    </location>
</feature>
<proteinExistence type="predicted"/>
<dbReference type="PANTHER" id="PTHR12835">
    <property type="entry name" value="BIOTIN PROTEIN LIGASE"/>
    <property type="match status" value="1"/>
</dbReference>
<dbReference type="Proteomes" id="UP000553209">
    <property type="component" value="Unassembled WGS sequence"/>
</dbReference>
<keyword evidence="2" id="KW-0092">Biotin</keyword>
<evidence type="ECO:0000313" key="6">
    <source>
        <dbReference type="Proteomes" id="UP000553209"/>
    </source>
</evidence>
<sequence>MASAHDPFPRPPLDAAALDAALARPGGTWHRIEVLPEAASTNTELAERAARGAPHGSVLVTEHQTAGRGRLGRGFSTPPRAALTFSLLVRPAVPVTRLGWLPALMGVAAVGAVHRVTGVKAALKWPNDVIVPAHLRSEPETADGKLAGILSEADFSSGEPGVVVGMGLNVSQERAELPVDTAVSLRGEGSAALDRGVLLAAVLGEFEELYTAWTAAGGDAEASGLAAAYRDACVTIGRRVRVHLPGGRVLEGAATGVDADAQLLVRGPGGERALSAGDVVHVRPGS</sequence>
<dbReference type="Gene3D" id="2.30.30.100">
    <property type="match status" value="1"/>
</dbReference>
<dbReference type="NCBIfam" id="TIGR00121">
    <property type="entry name" value="birA_ligase"/>
    <property type="match status" value="1"/>
</dbReference>